<sequence length="123" mass="12676">MRLSSGLLLASASSAFGQFKQFTRFTNTSTPAVETSTSSTEFETSSVPPTASIETTATSVETTTSSSASVLAPIVLNLKDAILGPGASFYPPPDGDTILMSPVATDSTLKRRAVPVPAPILLP</sequence>
<gene>
    <name evidence="2" type="ORF">FOC4_g10002029</name>
</gene>
<dbReference type="EMBL" id="KB726218">
    <property type="protein sequence ID" value="EMT74071.1"/>
    <property type="molecule type" value="Genomic_DNA"/>
</dbReference>
<reference evidence="3" key="2">
    <citation type="journal article" date="2014" name="PLoS ONE">
        <title>Genome and Transcriptome Analysis of the Fungal Pathogen Fusarium oxysporum f. sp. cubense Causing Banana Vascular Wilt Disease.</title>
        <authorList>
            <person name="Guo L."/>
            <person name="Han L."/>
            <person name="Yang L."/>
            <person name="Zeng H."/>
            <person name="Fan D."/>
            <person name="Zhu Y."/>
            <person name="Feng Y."/>
            <person name="Wang G."/>
            <person name="Peng C."/>
            <person name="Jiang X."/>
            <person name="Zhou D."/>
            <person name="Ni P."/>
            <person name="Liang C."/>
            <person name="Liu L."/>
            <person name="Wang J."/>
            <person name="Mao C."/>
            <person name="Fang X."/>
            <person name="Peng M."/>
            <person name="Huang J."/>
        </authorList>
    </citation>
    <scope>NUCLEOTIDE SEQUENCE [LARGE SCALE GENOMIC DNA]</scope>
    <source>
        <strain evidence="3">race 4</strain>
    </source>
</reference>
<dbReference type="AlphaFoldDB" id="N1S8P7"/>
<dbReference type="Proteomes" id="UP000016929">
    <property type="component" value="Unassembled WGS sequence"/>
</dbReference>
<proteinExistence type="predicted"/>
<name>N1S8P7_FUSC4</name>
<reference evidence="3" key="1">
    <citation type="submission" date="2012-09" db="EMBL/GenBank/DDBJ databases">
        <title>Genome sequencing and comparative transcriptomics of race 1 and race 4 of banana pathogen: Fusarium oxysporum f. sp. cubense.</title>
        <authorList>
            <person name="Fang X."/>
            <person name="Huang J."/>
        </authorList>
    </citation>
    <scope>NUCLEOTIDE SEQUENCE [LARGE SCALE GENOMIC DNA]</scope>
    <source>
        <strain evidence="3">race 4</strain>
    </source>
</reference>
<protein>
    <submittedName>
        <fullName evidence="2">Uncharacterized protein</fullName>
    </submittedName>
</protein>
<evidence type="ECO:0000313" key="2">
    <source>
        <dbReference type="EMBL" id="EMT74071.1"/>
    </source>
</evidence>
<feature type="compositionally biased region" description="Low complexity" evidence="1">
    <location>
        <begin position="33"/>
        <end position="51"/>
    </location>
</feature>
<feature type="region of interest" description="Disordered" evidence="1">
    <location>
        <begin position="29"/>
        <end position="51"/>
    </location>
</feature>
<dbReference type="OrthoDB" id="2019572at2759"/>
<evidence type="ECO:0000313" key="3">
    <source>
        <dbReference type="Proteomes" id="UP000016929"/>
    </source>
</evidence>
<accession>N1S8P7</accession>
<evidence type="ECO:0000256" key="1">
    <source>
        <dbReference type="SAM" id="MobiDB-lite"/>
    </source>
</evidence>
<organism evidence="2 3">
    <name type="scientific">Fusarium oxysporum f. sp. cubense (strain race 4)</name>
    <name type="common">Panama disease fungus</name>
    <dbReference type="NCBI Taxonomy" id="2502994"/>
    <lineage>
        <taxon>Eukaryota</taxon>
        <taxon>Fungi</taxon>
        <taxon>Dikarya</taxon>
        <taxon>Ascomycota</taxon>
        <taxon>Pezizomycotina</taxon>
        <taxon>Sordariomycetes</taxon>
        <taxon>Hypocreomycetidae</taxon>
        <taxon>Hypocreales</taxon>
        <taxon>Nectriaceae</taxon>
        <taxon>Fusarium</taxon>
        <taxon>Fusarium oxysporum species complex</taxon>
    </lineage>
</organism>
<dbReference type="STRING" id="1229665.N1S8P7"/>
<dbReference type="HOGENOM" id="CLU_2015338_0_0_1"/>
<keyword evidence="3" id="KW-1185">Reference proteome</keyword>